<accession>A0ABQ7GAW5</accession>
<dbReference type="InterPro" id="IPR050560">
    <property type="entry name" value="MYB_TF"/>
</dbReference>
<feature type="domain" description="Myb-like" evidence="2">
    <location>
        <begin position="39"/>
        <end position="89"/>
    </location>
</feature>
<keyword evidence="5" id="KW-1185">Reference proteome</keyword>
<feature type="compositionally biased region" description="Low complexity" evidence="1">
    <location>
        <begin position="265"/>
        <end position="281"/>
    </location>
</feature>
<comment type="caution">
    <text evidence="4">The sequence shown here is derived from an EMBL/GenBank/DDBJ whole genome shotgun (WGS) entry which is preliminary data.</text>
</comment>
<feature type="region of interest" description="Disordered" evidence="1">
    <location>
        <begin position="261"/>
        <end position="309"/>
    </location>
</feature>
<evidence type="ECO:0000259" key="3">
    <source>
        <dbReference type="PROSITE" id="PS51294"/>
    </source>
</evidence>
<proteinExistence type="predicted"/>
<dbReference type="PROSITE" id="PS50090">
    <property type="entry name" value="MYB_LIKE"/>
    <property type="match status" value="2"/>
</dbReference>
<dbReference type="Proteomes" id="UP000815325">
    <property type="component" value="Unassembled WGS sequence"/>
</dbReference>
<feature type="domain" description="HTH myb-type" evidence="3">
    <location>
        <begin position="39"/>
        <end position="93"/>
    </location>
</feature>
<feature type="compositionally biased region" description="Polar residues" evidence="1">
    <location>
        <begin position="411"/>
        <end position="432"/>
    </location>
</feature>
<dbReference type="PANTHER" id="PTHR45614:SF232">
    <property type="entry name" value="TRANSCRIPTION FACTOR MYB3R-2"/>
    <property type="match status" value="1"/>
</dbReference>
<evidence type="ECO:0000256" key="1">
    <source>
        <dbReference type="SAM" id="MobiDB-lite"/>
    </source>
</evidence>
<dbReference type="SUPFAM" id="SSF46689">
    <property type="entry name" value="Homeodomain-like"/>
    <property type="match status" value="1"/>
</dbReference>
<dbReference type="InterPro" id="IPR001005">
    <property type="entry name" value="SANT/Myb"/>
</dbReference>
<feature type="region of interest" description="Disordered" evidence="1">
    <location>
        <begin position="115"/>
        <end position="183"/>
    </location>
</feature>
<feature type="domain" description="HTH myb-type" evidence="3">
    <location>
        <begin position="1"/>
        <end position="38"/>
    </location>
</feature>
<dbReference type="SMART" id="SM00717">
    <property type="entry name" value="SANT"/>
    <property type="match status" value="2"/>
</dbReference>
<dbReference type="EMBL" id="MU069924">
    <property type="protein sequence ID" value="KAF5831750.1"/>
    <property type="molecule type" value="Genomic_DNA"/>
</dbReference>
<dbReference type="Gene3D" id="1.10.10.60">
    <property type="entry name" value="Homeodomain-like"/>
    <property type="match status" value="2"/>
</dbReference>
<protein>
    <submittedName>
        <fullName evidence="4">Uncharacterized protein</fullName>
    </submittedName>
</protein>
<dbReference type="PANTHER" id="PTHR45614">
    <property type="entry name" value="MYB PROTEIN-RELATED"/>
    <property type="match status" value="1"/>
</dbReference>
<evidence type="ECO:0000259" key="2">
    <source>
        <dbReference type="PROSITE" id="PS50090"/>
    </source>
</evidence>
<evidence type="ECO:0000313" key="4">
    <source>
        <dbReference type="EMBL" id="KAF5831750.1"/>
    </source>
</evidence>
<dbReference type="InterPro" id="IPR017930">
    <property type="entry name" value="Myb_dom"/>
</dbReference>
<dbReference type="InterPro" id="IPR009057">
    <property type="entry name" value="Homeodomain-like_sf"/>
</dbReference>
<evidence type="ECO:0000313" key="5">
    <source>
        <dbReference type="Proteomes" id="UP000815325"/>
    </source>
</evidence>
<name>A0ABQ7GAW5_DUNSA</name>
<gene>
    <name evidence="4" type="ORF">DUNSADRAFT_12620</name>
</gene>
<reference evidence="4" key="1">
    <citation type="submission" date="2017-08" db="EMBL/GenBank/DDBJ databases">
        <authorList>
            <person name="Polle J.E."/>
            <person name="Barry K."/>
            <person name="Cushman J."/>
            <person name="Schmutz J."/>
            <person name="Tran D."/>
            <person name="Hathwaick L.T."/>
            <person name="Yim W.C."/>
            <person name="Jenkins J."/>
            <person name="Mckie-Krisberg Z.M."/>
            <person name="Prochnik S."/>
            <person name="Lindquist E."/>
            <person name="Dockter R.B."/>
            <person name="Adam C."/>
            <person name="Molina H."/>
            <person name="Bunkerborg J."/>
            <person name="Jin E."/>
            <person name="Buchheim M."/>
            <person name="Magnuson J."/>
        </authorList>
    </citation>
    <scope>NUCLEOTIDE SEQUENCE</scope>
    <source>
        <strain evidence="4">CCAP 19/18</strain>
    </source>
</reference>
<dbReference type="PROSITE" id="PS51294">
    <property type="entry name" value="HTH_MYB"/>
    <property type="match status" value="2"/>
</dbReference>
<feature type="domain" description="Myb-like" evidence="2">
    <location>
        <begin position="1"/>
        <end position="38"/>
    </location>
</feature>
<dbReference type="CDD" id="cd00167">
    <property type="entry name" value="SANT"/>
    <property type="match status" value="2"/>
</dbReference>
<sequence>MGEGNWSPIARVLNEATGKDDMHGRIGKQCRERWNHHLKPGINKEAWTPHEEALIVQAHMVLGNRWSEIAKSIAGRSENAVKNHWNATLRRRDVLDAEPGPLKIYMLQNNITGSQKGSSGILQCSKKTGGKGSKGGSKTAGPGTPRKRAAQRRDEEEDFSDGGSTTPDEDAASGSSVRAGPVQGAEGCSSMLLDRCPGLSLHMQGLVGGGLPWGGQHLNWTQNLPFGGLGFNGFHGAFQGITPPPLLSPFLSLPPFQNHHATMLSSSRSRPSSHLTPQPRHAPLRPPPGTTQAFGSVDAKGSLKGEMDPDAAPVWPGLPALSRPAGVAAVGAAAGSTTGAAMHTSQGSNAACLEQHSAQLLPRLPRLQSCSHAHLYLMQQQQQQYLHQAVPLPAAFLDAPCSLPDARPLPSLSSSMHPGSQPVCTGGTSSISPRAMAHGQQALPVPRQSAVGKQPFKQCRSDAGPLCTLPPHPPASSASLGDEGTGNRGGAPWREAGEESEEDVSQALLPQLRQVRMVG</sequence>
<feature type="region of interest" description="Disordered" evidence="1">
    <location>
        <begin position="408"/>
        <end position="508"/>
    </location>
</feature>
<organism evidence="4 5">
    <name type="scientific">Dunaliella salina</name>
    <name type="common">Green alga</name>
    <name type="synonym">Protococcus salinus</name>
    <dbReference type="NCBI Taxonomy" id="3046"/>
    <lineage>
        <taxon>Eukaryota</taxon>
        <taxon>Viridiplantae</taxon>
        <taxon>Chlorophyta</taxon>
        <taxon>core chlorophytes</taxon>
        <taxon>Chlorophyceae</taxon>
        <taxon>CS clade</taxon>
        <taxon>Chlamydomonadales</taxon>
        <taxon>Dunaliellaceae</taxon>
        <taxon>Dunaliella</taxon>
    </lineage>
</organism>
<dbReference type="Pfam" id="PF00249">
    <property type="entry name" value="Myb_DNA-binding"/>
    <property type="match status" value="1"/>
</dbReference>